<dbReference type="PROSITE" id="PS50157">
    <property type="entry name" value="ZINC_FINGER_C2H2_2"/>
    <property type="match status" value="2"/>
</dbReference>
<gene>
    <name evidence="11" type="ORF">P879_02361</name>
</gene>
<accession>A0A8T0DSM7</accession>
<comment type="subcellular location">
    <subcellularLocation>
        <location evidence="1">Nucleus</location>
    </subcellularLocation>
</comment>
<name>A0A8T0DSM7_9TREM</name>
<evidence type="ECO:0000256" key="7">
    <source>
        <dbReference type="ARBA" id="ARBA00023242"/>
    </source>
</evidence>
<dbReference type="SUPFAM" id="SSF57667">
    <property type="entry name" value="beta-beta-alpha zinc fingers"/>
    <property type="match status" value="1"/>
</dbReference>
<protein>
    <submittedName>
        <fullName evidence="11">Zinc finger C2H2 type</fullName>
    </submittedName>
</protein>
<dbReference type="AlphaFoldDB" id="A0A8T0DSM7"/>
<evidence type="ECO:0000313" key="12">
    <source>
        <dbReference type="Proteomes" id="UP000699462"/>
    </source>
</evidence>
<keyword evidence="6" id="KW-0804">Transcription</keyword>
<evidence type="ECO:0000256" key="9">
    <source>
        <dbReference type="SAM" id="MobiDB-lite"/>
    </source>
</evidence>
<dbReference type="OrthoDB" id="9439903at2759"/>
<dbReference type="GO" id="GO:0008270">
    <property type="term" value="F:zinc ion binding"/>
    <property type="evidence" value="ECO:0007669"/>
    <property type="project" value="UniProtKB-KW"/>
</dbReference>
<keyword evidence="8" id="KW-0863">Zinc-finger</keyword>
<dbReference type="InterPro" id="IPR013087">
    <property type="entry name" value="Znf_C2H2_type"/>
</dbReference>
<dbReference type="EMBL" id="JTDF01000816">
    <property type="protein sequence ID" value="KAF8570925.1"/>
    <property type="molecule type" value="Genomic_DNA"/>
</dbReference>
<dbReference type="PANTHER" id="PTHR24399">
    <property type="entry name" value="ZINC FINGER AND BTB DOMAIN-CONTAINING"/>
    <property type="match status" value="1"/>
</dbReference>
<evidence type="ECO:0000313" key="11">
    <source>
        <dbReference type="EMBL" id="KAF8570925.1"/>
    </source>
</evidence>
<feature type="compositionally biased region" description="Low complexity" evidence="9">
    <location>
        <begin position="111"/>
        <end position="121"/>
    </location>
</feature>
<dbReference type="InterPro" id="IPR036236">
    <property type="entry name" value="Znf_C2H2_sf"/>
</dbReference>
<feature type="compositionally biased region" description="Low complexity" evidence="9">
    <location>
        <begin position="89"/>
        <end position="98"/>
    </location>
</feature>
<keyword evidence="2" id="KW-0479">Metal-binding</keyword>
<feature type="domain" description="C2H2-type" evidence="10">
    <location>
        <begin position="1009"/>
        <end position="1033"/>
    </location>
</feature>
<sequence>MSVTSRNRSDEMESNREEALLMKNLGRIFKEIFPHTKRLEVNGILSYTTDNNSEKFLKIDFRLPNQCSTFDLFHKQYPGSQISQQNPTSVPSVLSLSPKAAPLNSPDLPDADVSSSRSASPPLLPPSVIQPHRIVRAVMFENVPTDRSNCNDTFSKLESDLSDHIRRDRRKCRNPKRQILTSDSSSEKDTDEIDVDGALSPTFDCNKRSKFSPSTVAVELLERDVFKTSDTKMFADPAATITSPCTTFESTSSANVLLLSSPSASSGTRLQSPPVVSSPAVNQLPTQTKLTVATKSLGLNELSEFCGLLPINSLLSRTVLPSGDNSAFSVKVTGNSSNVNQPIILTGTDTLTQVCPSGLVNPSNPQSSTNPGSNIFFNSNLAAAVAAALSGVNTGTQTLHENTTHQGVSSVTTPSIALTGPSGEILGTIPLNAANLQHGIITSTPSNNMLAPSTHIHTGLNSIGASLSLQPGLNNPSSFVNTLNWLRCASASDHIQQTNVSTALTANTLSLSSNNPVSLFQSLSNQQHTIQSLAASVSGKQHPMNSISVGPTLALIGTLGLNSNTVNTCSAPTNMNDTVCSVSATNCSTSSTSLSMTSNHGMNVGTSTNNNAALVAAALLRGLANSRQLQSDNETSSDSLGSSLPTSLTLITNSPTSSMPNRLSTISTEVSLGCLGNLLATKSINSNPVNCNASTTLTMESSNPLMAAVLNHNTNSGTTPRGSIMFSCPRGPGEMNLLLSPASAHPFAATPLSTISTVPTAISFQGLQNQASTGLALASPVLLHTPVTSPTVQKLTTLVTSTTTVTTPIVSVAHSTEQTILDRTDQGSQVTNPTRLCSNEDRQSFSSADQTASAIDRILQTIKGCMNSTENRENETKIKIHSGSTRKAESSNNHITNSQIPNSGDLCASVNTAEQKRTFSLKLTPVTLCVKGSTGVSDFNGTHQSNEESNSTVALVDKPSLFFNRDGDDGDSQTTGVPRVYRCRYCGKSFNRKFCRERHERLHTGVKPYTCEICDEKFIRLEDKKRHVRSLQHCLMGRTMCMRTESTSLASEDGLISKPNPSGILPILAQALHETTQDGIEDTFTDADEPNGVDMSDGTSNDIASECGSFDVDESPEKTTVLHLEQTGNQIDSDNSLLKNAAAICSEVEVFHIDEHECTPNDPTGLTVDDRHPVCKPQGRCRSALREAQTESNGASSVQNEPLVKCVPAAPLNDVVCDSRVSLQ</sequence>
<dbReference type="PROSITE" id="PS00028">
    <property type="entry name" value="ZINC_FINGER_C2H2_1"/>
    <property type="match status" value="2"/>
</dbReference>
<dbReference type="Gene3D" id="3.30.160.60">
    <property type="entry name" value="Classic Zinc Finger"/>
    <property type="match status" value="2"/>
</dbReference>
<keyword evidence="3" id="KW-0677">Repeat</keyword>
<comment type="caution">
    <text evidence="11">The sequence shown here is derived from an EMBL/GenBank/DDBJ whole genome shotgun (WGS) entry which is preliminary data.</text>
</comment>
<feature type="region of interest" description="Disordered" evidence="9">
    <location>
        <begin position="880"/>
        <end position="899"/>
    </location>
</feature>
<evidence type="ECO:0000256" key="5">
    <source>
        <dbReference type="ARBA" id="ARBA00023015"/>
    </source>
</evidence>
<dbReference type="GO" id="GO:0001227">
    <property type="term" value="F:DNA-binding transcription repressor activity, RNA polymerase II-specific"/>
    <property type="evidence" value="ECO:0007669"/>
    <property type="project" value="TreeGrafter"/>
</dbReference>
<dbReference type="GO" id="GO:0000978">
    <property type="term" value="F:RNA polymerase II cis-regulatory region sequence-specific DNA binding"/>
    <property type="evidence" value="ECO:0007669"/>
    <property type="project" value="TreeGrafter"/>
</dbReference>
<feature type="region of interest" description="Disordered" evidence="9">
    <location>
        <begin position="173"/>
        <end position="199"/>
    </location>
</feature>
<dbReference type="PANTHER" id="PTHR24399:SF23">
    <property type="entry name" value="C2H2-TYPE DOMAIN-CONTAINING PROTEIN"/>
    <property type="match status" value="1"/>
</dbReference>
<dbReference type="GO" id="GO:0005654">
    <property type="term" value="C:nucleoplasm"/>
    <property type="evidence" value="ECO:0007669"/>
    <property type="project" value="TreeGrafter"/>
</dbReference>
<dbReference type="Proteomes" id="UP000699462">
    <property type="component" value="Unassembled WGS sequence"/>
</dbReference>
<organism evidence="11 12">
    <name type="scientific">Paragonimus westermani</name>
    <dbReference type="NCBI Taxonomy" id="34504"/>
    <lineage>
        <taxon>Eukaryota</taxon>
        <taxon>Metazoa</taxon>
        <taxon>Spiralia</taxon>
        <taxon>Lophotrochozoa</taxon>
        <taxon>Platyhelminthes</taxon>
        <taxon>Trematoda</taxon>
        <taxon>Digenea</taxon>
        <taxon>Plagiorchiida</taxon>
        <taxon>Troglotremata</taxon>
        <taxon>Troglotrematidae</taxon>
        <taxon>Paragonimus</taxon>
    </lineage>
</organism>
<feature type="region of interest" description="Disordered" evidence="9">
    <location>
        <begin position="81"/>
        <end position="127"/>
    </location>
</feature>
<evidence type="ECO:0000256" key="8">
    <source>
        <dbReference type="PROSITE-ProRule" id="PRU00042"/>
    </source>
</evidence>
<keyword evidence="7" id="KW-0539">Nucleus</keyword>
<evidence type="ECO:0000259" key="10">
    <source>
        <dbReference type="PROSITE" id="PS50157"/>
    </source>
</evidence>
<evidence type="ECO:0000256" key="3">
    <source>
        <dbReference type="ARBA" id="ARBA00022737"/>
    </source>
</evidence>
<evidence type="ECO:0000256" key="4">
    <source>
        <dbReference type="ARBA" id="ARBA00022833"/>
    </source>
</evidence>
<evidence type="ECO:0000256" key="6">
    <source>
        <dbReference type="ARBA" id="ARBA00023163"/>
    </source>
</evidence>
<keyword evidence="4" id="KW-0862">Zinc</keyword>
<feature type="compositionally biased region" description="Polar residues" evidence="9">
    <location>
        <begin position="882"/>
        <end position="899"/>
    </location>
</feature>
<dbReference type="SMART" id="SM00355">
    <property type="entry name" value="ZnF_C2H2"/>
    <property type="match status" value="2"/>
</dbReference>
<proteinExistence type="predicted"/>
<evidence type="ECO:0000256" key="1">
    <source>
        <dbReference type="ARBA" id="ARBA00004123"/>
    </source>
</evidence>
<keyword evidence="12" id="KW-1185">Reference proteome</keyword>
<keyword evidence="5" id="KW-0805">Transcription regulation</keyword>
<feature type="domain" description="C2H2-type" evidence="10">
    <location>
        <begin position="981"/>
        <end position="1008"/>
    </location>
</feature>
<evidence type="ECO:0000256" key="2">
    <source>
        <dbReference type="ARBA" id="ARBA00022723"/>
    </source>
</evidence>
<reference evidence="11 12" key="1">
    <citation type="submission" date="2019-07" db="EMBL/GenBank/DDBJ databases">
        <title>Annotation for the trematode Paragonimus westermani.</title>
        <authorList>
            <person name="Choi Y.-J."/>
        </authorList>
    </citation>
    <scope>NUCLEOTIDE SEQUENCE [LARGE SCALE GENOMIC DNA]</scope>
    <source>
        <strain evidence="11">180907_Pwestermani</strain>
    </source>
</reference>